<keyword evidence="1" id="KW-0472">Membrane</keyword>
<feature type="transmembrane region" description="Helical" evidence="1">
    <location>
        <begin position="270"/>
        <end position="290"/>
    </location>
</feature>
<name>A0A8J3G0R3_9BURK</name>
<feature type="transmembrane region" description="Helical" evidence="1">
    <location>
        <begin position="65"/>
        <end position="88"/>
    </location>
</feature>
<feature type="transmembrane region" description="Helical" evidence="1">
    <location>
        <begin position="152"/>
        <end position="171"/>
    </location>
</feature>
<dbReference type="InterPro" id="IPR000620">
    <property type="entry name" value="EamA_dom"/>
</dbReference>
<feature type="transmembrane region" description="Helical" evidence="1">
    <location>
        <begin position="94"/>
        <end position="115"/>
    </location>
</feature>
<dbReference type="SUPFAM" id="SSF103481">
    <property type="entry name" value="Multidrug resistance efflux transporter EmrE"/>
    <property type="match status" value="2"/>
</dbReference>
<dbReference type="GO" id="GO:0016020">
    <property type="term" value="C:membrane"/>
    <property type="evidence" value="ECO:0007669"/>
    <property type="project" value="InterPro"/>
</dbReference>
<feature type="transmembrane region" description="Helical" evidence="1">
    <location>
        <begin position="7"/>
        <end position="25"/>
    </location>
</feature>
<organism evidence="3 4">
    <name type="scientific">Formosimonas limnophila</name>
    <dbReference type="NCBI Taxonomy" id="1384487"/>
    <lineage>
        <taxon>Bacteria</taxon>
        <taxon>Pseudomonadati</taxon>
        <taxon>Pseudomonadota</taxon>
        <taxon>Betaproteobacteria</taxon>
        <taxon>Burkholderiales</taxon>
        <taxon>Burkholderiaceae</taxon>
        <taxon>Formosimonas</taxon>
    </lineage>
</organism>
<dbReference type="RefSeq" id="WP_189493274.1">
    <property type="nucleotide sequence ID" value="NZ_BMZG01000007.1"/>
</dbReference>
<reference evidence="3" key="2">
    <citation type="submission" date="2020-09" db="EMBL/GenBank/DDBJ databases">
        <authorList>
            <person name="Sun Q."/>
            <person name="Kim S."/>
        </authorList>
    </citation>
    <scope>NUCLEOTIDE SEQUENCE</scope>
    <source>
        <strain evidence="3">KCTC 32501</strain>
    </source>
</reference>
<feature type="domain" description="EamA" evidence="2">
    <location>
        <begin position="155"/>
        <end position="285"/>
    </location>
</feature>
<evidence type="ECO:0000259" key="2">
    <source>
        <dbReference type="Pfam" id="PF00892"/>
    </source>
</evidence>
<dbReference type="EMBL" id="BMZG01000007">
    <property type="protein sequence ID" value="GHA74516.1"/>
    <property type="molecule type" value="Genomic_DNA"/>
</dbReference>
<evidence type="ECO:0000313" key="4">
    <source>
        <dbReference type="Proteomes" id="UP000614287"/>
    </source>
</evidence>
<feature type="domain" description="EamA" evidence="2">
    <location>
        <begin position="12"/>
        <end position="139"/>
    </location>
</feature>
<dbReference type="AlphaFoldDB" id="A0A8J3G0R3"/>
<comment type="caution">
    <text evidence="3">The sequence shown here is derived from an EMBL/GenBank/DDBJ whole genome shotgun (WGS) entry which is preliminary data.</text>
</comment>
<keyword evidence="4" id="KW-1185">Reference proteome</keyword>
<dbReference type="Pfam" id="PF00892">
    <property type="entry name" value="EamA"/>
    <property type="match status" value="2"/>
</dbReference>
<dbReference type="Proteomes" id="UP000614287">
    <property type="component" value="Unassembled WGS sequence"/>
</dbReference>
<feature type="transmembrane region" description="Helical" evidence="1">
    <location>
        <begin position="212"/>
        <end position="233"/>
    </location>
</feature>
<feature type="transmembrane region" description="Helical" evidence="1">
    <location>
        <begin position="245"/>
        <end position="264"/>
    </location>
</feature>
<accession>A0A8J3G0R3</accession>
<feature type="transmembrane region" description="Helical" evidence="1">
    <location>
        <begin position="183"/>
        <end position="200"/>
    </location>
</feature>
<feature type="transmembrane region" description="Helical" evidence="1">
    <location>
        <begin position="31"/>
        <end position="53"/>
    </location>
</feature>
<sequence>MKKQTLARWALIEVAVFWGLSWFGYRGLHQMGMSGMSAGVAASIAAAAFAFILGYQSLRTGSWRVVPLSLLFLMMAGSAISSLGFTWGMVHGEVMRVMLLFYLMPVWSSIMAHFILKERTNWAGWLGVSVGLIGAALMLYDPELGAPFPKSSAEWAGLVAGLGSAVLNISVRKTPQMAQDSRAFFLSLGGVILGLAWLPFEEGPHLPRVEVFGWAVLLVLLMGGLLLFTNRMYQFGMKYLSTHQAVVIFPFELVVGAVSSWLLANEVMTTRAWLGGLLIIGAGLISSWWGENEH</sequence>
<evidence type="ECO:0000313" key="3">
    <source>
        <dbReference type="EMBL" id="GHA74516.1"/>
    </source>
</evidence>
<gene>
    <name evidence="3" type="ORF">GCM10009007_14430</name>
</gene>
<evidence type="ECO:0000256" key="1">
    <source>
        <dbReference type="SAM" id="Phobius"/>
    </source>
</evidence>
<proteinExistence type="predicted"/>
<dbReference type="PANTHER" id="PTHR22911">
    <property type="entry name" value="ACYL-MALONYL CONDENSING ENZYME-RELATED"/>
    <property type="match status" value="1"/>
</dbReference>
<keyword evidence="1" id="KW-0812">Transmembrane</keyword>
<reference evidence="3" key="1">
    <citation type="journal article" date="2014" name="Int. J. Syst. Evol. Microbiol.">
        <title>Complete genome sequence of Corynebacterium casei LMG S-19264T (=DSM 44701T), isolated from a smear-ripened cheese.</title>
        <authorList>
            <consortium name="US DOE Joint Genome Institute (JGI-PGF)"/>
            <person name="Walter F."/>
            <person name="Albersmeier A."/>
            <person name="Kalinowski J."/>
            <person name="Ruckert C."/>
        </authorList>
    </citation>
    <scope>NUCLEOTIDE SEQUENCE</scope>
    <source>
        <strain evidence="3">KCTC 32501</strain>
    </source>
</reference>
<dbReference type="InterPro" id="IPR037185">
    <property type="entry name" value="EmrE-like"/>
</dbReference>
<feature type="transmembrane region" description="Helical" evidence="1">
    <location>
        <begin position="122"/>
        <end position="140"/>
    </location>
</feature>
<protein>
    <recommendedName>
        <fullName evidence="2">EamA domain-containing protein</fullName>
    </recommendedName>
</protein>
<keyword evidence="1" id="KW-1133">Transmembrane helix</keyword>